<organism evidence="1 2">
    <name type="scientific">Periplaneta americana</name>
    <name type="common">American cockroach</name>
    <name type="synonym">Blatta americana</name>
    <dbReference type="NCBI Taxonomy" id="6978"/>
    <lineage>
        <taxon>Eukaryota</taxon>
        <taxon>Metazoa</taxon>
        <taxon>Ecdysozoa</taxon>
        <taxon>Arthropoda</taxon>
        <taxon>Hexapoda</taxon>
        <taxon>Insecta</taxon>
        <taxon>Pterygota</taxon>
        <taxon>Neoptera</taxon>
        <taxon>Polyneoptera</taxon>
        <taxon>Dictyoptera</taxon>
        <taxon>Blattodea</taxon>
        <taxon>Blattoidea</taxon>
        <taxon>Blattidae</taxon>
        <taxon>Blattinae</taxon>
        <taxon>Periplaneta</taxon>
    </lineage>
</organism>
<dbReference type="Proteomes" id="UP001148838">
    <property type="component" value="Unassembled WGS sequence"/>
</dbReference>
<dbReference type="EMBL" id="JAJSOF020000031">
    <property type="protein sequence ID" value="KAJ4430766.1"/>
    <property type="molecule type" value="Genomic_DNA"/>
</dbReference>
<gene>
    <name evidence="1" type="ORF">ANN_19357</name>
</gene>
<keyword evidence="2" id="KW-1185">Reference proteome</keyword>
<protein>
    <submittedName>
        <fullName evidence="1">Uncharacterized protein</fullName>
    </submittedName>
</protein>
<name>A0ABQ8S9N3_PERAM</name>
<comment type="caution">
    <text evidence="1">The sequence shown here is derived from an EMBL/GenBank/DDBJ whole genome shotgun (WGS) entry which is preliminary data.</text>
</comment>
<sequence>MTVKKTIKKLVIKKKIKKMKILKEERNYYHKRNKIETNDDGDDDDDDDDNDVDDDDFDYYYVNLKSNLKVEVHEEVFEKILSTNEEKEERNDDNNEIPTSEEEIEYPILIVVTALIDYCTQCSIEYRYHSEIRIDKQRIFVPKRTADREDSSGSCIYYVTWMRKQGRIASRCRYQKKLLDPLLFENENALPVYYLHSTNFSFGSVIEITVGNRFEYDTSFHATQSILNTIQPHFLDIRMLHNPANRNFGEKTLNTAIIFQVVIGNKKPCRNYSEY</sequence>
<evidence type="ECO:0000313" key="1">
    <source>
        <dbReference type="EMBL" id="KAJ4430766.1"/>
    </source>
</evidence>
<evidence type="ECO:0000313" key="2">
    <source>
        <dbReference type="Proteomes" id="UP001148838"/>
    </source>
</evidence>
<reference evidence="1 2" key="1">
    <citation type="journal article" date="2022" name="Allergy">
        <title>Genome assembly and annotation of Periplaneta americana reveal a comprehensive cockroach allergen profile.</title>
        <authorList>
            <person name="Wang L."/>
            <person name="Xiong Q."/>
            <person name="Saelim N."/>
            <person name="Wang L."/>
            <person name="Nong W."/>
            <person name="Wan A.T."/>
            <person name="Shi M."/>
            <person name="Liu X."/>
            <person name="Cao Q."/>
            <person name="Hui J.H.L."/>
            <person name="Sookrung N."/>
            <person name="Leung T.F."/>
            <person name="Tungtrongchitr A."/>
            <person name="Tsui S.K.W."/>
        </authorList>
    </citation>
    <scope>NUCLEOTIDE SEQUENCE [LARGE SCALE GENOMIC DNA]</scope>
    <source>
        <strain evidence="1">PWHHKU_190912</strain>
    </source>
</reference>
<accession>A0ABQ8S9N3</accession>
<proteinExistence type="predicted"/>